<evidence type="ECO:0000256" key="1">
    <source>
        <dbReference type="SAM" id="MobiDB-lite"/>
    </source>
</evidence>
<evidence type="ECO:0000259" key="2">
    <source>
        <dbReference type="Pfam" id="PF14436"/>
    </source>
</evidence>
<dbReference type="GO" id="GO:0004519">
    <property type="term" value="F:endonuclease activity"/>
    <property type="evidence" value="ECO:0007669"/>
    <property type="project" value="InterPro"/>
</dbReference>
<protein>
    <recommendedName>
        <fullName evidence="2">Bacterial EndoU nuclease domain-containing protein</fullName>
    </recommendedName>
</protein>
<dbReference type="Proteomes" id="UP001183643">
    <property type="component" value="Unassembled WGS sequence"/>
</dbReference>
<dbReference type="EMBL" id="JAVDYB010000001">
    <property type="protein sequence ID" value="MDR7276115.1"/>
    <property type="molecule type" value="Genomic_DNA"/>
</dbReference>
<evidence type="ECO:0000313" key="4">
    <source>
        <dbReference type="Proteomes" id="UP001183643"/>
    </source>
</evidence>
<accession>A0AAE3YP77</accession>
<name>A0AAE3YP77_9ACTN</name>
<dbReference type="Pfam" id="PF14436">
    <property type="entry name" value="EndoU_bacteria"/>
    <property type="match status" value="1"/>
</dbReference>
<feature type="region of interest" description="Disordered" evidence="1">
    <location>
        <begin position="1"/>
        <end position="38"/>
    </location>
</feature>
<feature type="domain" description="Bacterial EndoU nuclease" evidence="2">
    <location>
        <begin position="2"/>
        <end position="120"/>
    </location>
</feature>
<proteinExistence type="predicted"/>
<comment type="caution">
    <text evidence="3">The sequence shown here is derived from an EMBL/GenBank/DDBJ whole genome shotgun (WGS) entry which is preliminary data.</text>
</comment>
<dbReference type="AlphaFoldDB" id="A0AAE3YP77"/>
<gene>
    <name evidence="3" type="ORF">J2S41_002893</name>
</gene>
<dbReference type="InterPro" id="IPR029501">
    <property type="entry name" value="EndoU_bac"/>
</dbReference>
<feature type="compositionally biased region" description="Basic and acidic residues" evidence="1">
    <location>
        <begin position="9"/>
        <end position="19"/>
    </location>
</feature>
<sequence length="135" mass="14822">MVGYHYRPGGRDFPDRRIDPASIIRPTPNGPYKAKPQILDRSVNPPVWRSKSGFGGYSTFFPDHWTPAQVDAAVPDAFARSSAVPPPYPGGPDPGLWRGSHRGVTIEGWYQRDQNGNILTDAAGNRLLGNGWPVL</sequence>
<organism evidence="3 4">
    <name type="scientific">Catenuloplanes atrovinosus</name>
    <dbReference type="NCBI Taxonomy" id="137266"/>
    <lineage>
        <taxon>Bacteria</taxon>
        <taxon>Bacillati</taxon>
        <taxon>Actinomycetota</taxon>
        <taxon>Actinomycetes</taxon>
        <taxon>Micromonosporales</taxon>
        <taxon>Micromonosporaceae</taxon>
        <taxon>Catenuloplanes</taxon>
    </lineage>
</organism>
<reference evidence="3" key="1">
    <citation type="submission" date="2023-07" db="EMBL/GenBank/DDBJ databases">
        <title>Sequencing the genomes of 1000 actinobacteria strains.</title>
        <authorList>
            <person name="Klenk H.-P."/>
        </authorList>
    </citation>
    <scope>NUCLEOTIDE SEQUENCE</scope>
    <source>
        <strain evidence="3">DSM 44707</strain>
    </source>
</reference>
<evidence type="ECO:0000313" key="3">
    <source>
        <dbReference type="EMBL" id="MDR7276115.1"/>
    </source>
</evidence>
<keyword evidence="4" id="KW-1185">Reference proteome</keyword>